<accession>A0AAV2MAT1</accession>
<gene>
    <name evidence="1" type="ORF">KC01_LOCUS37095</name>
</gene>
<evidence type="ECO:0000313" key="2">
    <source>
        <dbReference type="Proteomes" id="UP001497482"/>
    </source>
</evidence>
<evidence type="ECO:0000313" key="1">
    <source>
        <dbReference type="EMBL" id="CAL1610481.1"/>
    </source>
</evidence>
<dbReference type="Proteomes" id="UP001497482">
    <property type="component" value="Chromosome 7"/>
</dbReference>
<sequence>MQRFTHEKNETGEKKEEVAFIYDHGSHTGNGERHAITWLRSNDDIIIRRADKGGATVIWEKKREKEQKFRGTGPHDIPHALV</sequence>
<keyword evidence="2" id="KW-1185">Reference proteome</keyword>
<proteinExistence type="predicted"/>
<organism evidence="1 2">
    <name type="scientific">Knipowitschia caucasica</name>
    <name type="common">Caucasian dwarf goby</name>
    <name type="synonym">Pomatoschistus caucasicus</name>
    <dbReference type="NCBI Taxonomy" id="637954"/>
    <lineage>
        <taxon>Eukaryota</taxon>
        <taxon>Metazoa</taxon>
        <taxon>Chordata</taxon>
        <taxon>Craniata</taxon>
        <taxon>Vertebrata</taxon>
        <taxon>Euteleostomi</taxon>
        <taxon>Actinopterygii</taxon>
        <taxon>Neopterygii</taxon>
        <taxon>Teleostei</taxon>
        <taxon>Neoteleostei</taxon>
        <taxon>Acanthomorphata</taxon>
        <taxon>Gobiaria</taxon>
        <taxon>Gobiiformes</taxon>
        <taxon>Gobioidei</taxon>
        <taxon>Gobiidae</taxon>
        <taxon>Gobiinae</taxon>
        <taxon>Knipowitschia</taxon>
    </lineage>
</organism>
<reference evidence="1 2" key="1">
    <citation type="submission" date="2024-04" db="EMBL/GenBank/DDBJ databases">
        <authorList>
            <person name="Waldvogel A.-M."/>
            <person name="Schoenle A."/>
        </authorList>
    </citation>
    <scope>NUCLEOTIDE SEQUENCE [LARGE SCALE GENOMIC DNA]</scope>
</reference>
<protein>
    <submittedName>
        <fullName evidence="1">Uncharacterized protein</fullName>
    </submittedName>
</protein>
<dbReference type="EMBL" id="OZ035829">
    <property type="protein sequence ID" value="CAL1610481.1"/>
    <property type="molecule type" value="Genomic_DNA"/>
</dbReference>
<dbReference type="AlphaFoldDB" id="A0AAV2MAT1"/>
<name>A0AAV2MAT1_KNICA</name>